<organism evidence="4 5">
    <name type="scientific">Tritrichomonas foetus</name>
    <dbReference type="NCBI Taxonomy" id="1144522"/>
    <lineage>
        <taxon>Eukaryota</taxon>
        <taxon>Metamonada</taxon>
        <taxon>Parabasalia</taxon>
        <taxon>Tritrichomonadida</taxon>
        <taxon>Tritrichomonadidae</taxon>
        <taxon>Tritrichomonas</taxon>
    </lineage>
</organism>
<dbReference type="VEuPathDB" id="TrichDB:TRFO_15387"/>
<gene>
    <name evidence="4" type="ORF">TRFO_15387</name>
</gene>
<evidence type="ECO:0000256" key="1">
    <source>
        <dbReference type="ARBA" id="ARBA00022737"/>
    </source>
</evidence>
<protein>
    <submittedName>
        <fullName evidence="4">Uncharacterized protein</fullName>
    </submittedName>
</protein>
<dbReference type="OrthoDB" id="539213at2759"/>
<evidence type="ECO:0000313" key="5">
    <source>
        <dbReference type="Proteomes" id="UP000179807"/>
    </source>
</evidence>
<dbReference type="Pfam" id="PF00023">
    <property type="entry name" value="Ank"/>
    <property type="match status" value="1"/>
</dbReference>
<dbReference type="PROSITE" id="PS50297">
    <property type="entry name" value="ANK_REP_REGION"/>
    <property type="match status" value="1"/>
</dbReference>
<dbReference type="InterPro" id="IPR002110">
    <property type="entry name" value="Ankyrin_rpt"/>
</dbReference>
<dbReference type="GeneID" id="94833056"/>
<evidence type="ECO:0000256" key="2">
    <source>
        <dbReference type="ARBA" id="ARBA00023043"/>
    </source>
</evidence>
<dbReference type="AlphaFoldDB" id="A0A1J4KSU6"/>
<accession>A0A1J4KSU6</accession>
<dbReference type="RefSeq" id="XP_068367467.1">
    <property type="nucleotide sequence ID" value="XM_068498352.1"/>
</dbReference>
<feature type="repeat" description="ANK" evidence="3">
    <location>
        <begin position="170"/>
        <end position="202"/>
    </location>
</feature>
<evidence type="ECO:0000256" key="3">
    <source>
        <dbReference type="PROSITE-ProRule" id="PRU00023"/>
    </source>
</evidence>
<dbReference type="Pfam" id="PF12796">
    <property type="entry name" value="Ank_2"/>
    <property type="match status" value="1"/>
</dbReference>
<dbReference type="Gene3D" id="1.25.40.20">
    <property type="entry name" value="Ankyrin repeat-containing domain"/>
    <property type="match status" value="2"/>
</dbReference>
<keyword evidence="1" id="KW-0677">Repeat</keyword>
<proteinExistence type="predicted"/>
<sequence length="209" mass="23754">MSESEGDENVHTTIILPNADITCNNQELFDSIRIDDIEKFQDLTSQFDNLNSVVLNLQGSDVPWMLRHQPLLPFVVAYFGASECFSYLLLLDKIDFDIVDNFGRHLYQFVVAGGSLEILRALDEKGIKLNMIADKNGNNIVHYAAKFGHFDVLKWLYVHGCKCFTDRNINGATPLMWACSGGNPEMINFLLQQGAKVNEHTRFEVLKFF</sequence>
<dbReference type="InterPro" id="IPR036770">
    <property type="entry name" value="Ankyrin_rpt-contain_sf"/>
</dbReference>
<dbReference type="SUPFAM" id="SSF48403">
    <property type="entry name" value="Ankyrin repeat"/>
    <property type="match status" value="1"/>
</dbReference>
<dbReference type="PANTHER" id="PTHR24198">
    <property type="entry name" value="ANKYRIN REPEAT AND PROTEIN KINASE DOMAIN-CONTAINING PROTEIN"/>
    <property type="match status" value="1"/>
</dbReference>
<evidence type="ECO:0000313" key="4">
    <source>
        <dbReference type="EMBL" id="OHT14331.1"/>
    </source>
</evidence>
<dbReference type="PROSITE" id="PS50088">
    <property type="entry name" value="ANK_REPEAT"/>
    <property type="match status" value="1"/>
</dbReference>
<keyword evidence="2 3" id="KW-0040">ANK repeat</keyword>
<dbReference type="SMART" id="SM00248">
    <property type="entry name" value="ANK"/>
    <property type="match status" value="3"/>
</dbReference>
<keyword evidence="5" id="KW-1185">Reference proteome</keyword>
<reference evidence="4" key="1">
    <citation type="submission" date="2016-10" db="EMBL/GenBank/DDBJ databases">
        <authorList>
            <person name="Benchimol M."/>
            <person name="Almeida L.G."/>
            <person name="Vasconcelos A.T."/>
            <person name="Perreira-Neves A."/>
            <person name="Rosa I.A."/>
            <person name="Tasca T."/>
            <person name="Bogo M.R."/>
            <person name="de Souza W."/>
        </authorList>
    </citation>
    <scope>NUCLEOTIDE SEQUENCE [LARGE SCALE GENOMIC DNA]</scope>
    <source>
        <strain evidence="4">K</strain>
    </source>
</reference>
<name>A0A1J4KSU6_9EUKA</name>
<dbReference type="Proteomes" id="UP000179807">
    <property type="component" value="Unassembled WGS sequence"/>
</dbReference>
<comment type="caution">
    <text evidence="4">The sequence shown here is derived from an EMBL/GenBank/DDBJ whole genome shotgun (WGS) entry which is preliminary data.</text>
</comment>
<dbReference type="PANTHER" id="PTHR24198:SF165">
    <property type="entry name" value="ANKYRIN REPEAT-CONTAINING PROTEIN-RELATED"/>
    <property type="match status" value="1"/>
</dbReference>
<dbReference type="EMBL" id="MLAK01000393">
    <property type="protein sequence ID" value="OHT14331.1"/>
    <property type="molecule type" value="Genomic_DNA"/>
</dbReference>